<proteinExistence type="predicted"/>
<protein>
    <submittedName>
        <fullName evidence="1">Uncharacterized protein</fullName>
    </submittedName>
</protein>
<accession>A0A062V9G5</accession>
<evidence type="ECO:0000313" key="1">
    <source>
        <dbReference type="EMBL" id="KCZ71985.1"/>
    </source>
</evidence>
<evidence type="ECO:0000313" key="2">
    <source>
        <dbReference type="Proteomes" id="UP000027153"/>
    </source>
</evidence>
<keyword evidence="2" id="KW-1185">Reference proteome</keyword>
<gene>
    <name evidence="1" type="ORF">ANME2D_01384</name>
</gene>
<name>A0A062V9G5_9EURY</name>
<reference evidence="1 2" key="1">
    <citation type="journal article" date="2013" name="Nature">
        <title>Anaerobic oxidation of methane coupled to nitrate reduction in a novel archaeal lineage.</title>
        <authorList>
            <person name="Haroon M.F."/>
            <person name="Hu S."/>
            <person name="Shi Y."/>
            <person name="Imelfort M."/>
            <person name="Keller J."/>
            <person name="Hugenholtz P."/>
            <person name="Yuan Z."/>
            <person name="Tyson G.W."/>
        </authorList>
    </citation>
    <scope>NUCLEOTIDE SEQUENCE [LARGE SCALE GENOMIC DNA]</scope>
    <source>
        <strain evidence="1 2">ANME-2d</strain>
    </source>
</reference>
<dbReference type="Proteomes" id="UP000027153">
    <property type="component" value="Unassembled WGS sequence"/>
</dbReference>
<comment type="caution">
    <text evidence="1">The sequence shown here is derived from an EMBL/GenBank/DDBJ whole genome shotgun (WGS) entry which is preliminary data.</text>
</comment>
<sequence length="422" mass="47153">MFSLNSNIGFDFITRYIWLVDRAAYQHQFTNAGNIPSSIKISVQAKPTLNTVERVTFPVTLVDMSTVRAFLASVPGINHYNRFSSSLSLISQKLLNLIEAPVIQLSIKLNSFGSALNSYAVQILNSDHITGHSNNGLRDAVVNILNKPFLTSAYLPEFSLSRSCAFALEFRSKVCVLCSNVFDLTAIEKLIVRSNCNINYSPVYSDNSISRCLGGILANSNMQVKSVQLSVIAKCGGSNLPIKITPVVFRNRKSSFYPALSGCKSNSSLLKVDVADSLVIPDSRELFTFRKSLKLNTFERFTGNISYSLKDRTRKLWVLSANVVISSMVDSYLTASVVIKTILSNLVKDLIAKGHGLSEGFFAFIRHIQFKFNRSIHIHIHILKRIDVNILWSIILFGRRGTLPLLLKRESFRYPCAPRRVV</sequence>
<organism evidence="1 2">
    <name type="scientific">Candidatus Methanoperedens nitratireducens</name>
    <dbReference type="NCBI Taxonomy" id="1392998"/>
    <lineage>
        <taxon>Archaea</taxon>
        <taxon>Methanobacteriati</taxon>
        <taxon>Methanobacteriota</taxon>
        <taxon>Stenosarchaea group</taxon>
        <taxon>Methanomicrobia</taxon>
        <taxon>Methanosarcinales</taxon>
        <taxon>ANME-2 cluster</taxon>
        <taxon>Candidatus Methanoperedentaceae</taxon>
        <taxon>Candidatus Methanoperedens</taxon>
    </lineage>
</organism>
<dbReference type="EMBL" id="JMIY01000003">
    <property type="protein sequence ID" value="KCZ71985.1"/>
    <property type="molecule type" value="Genomic_DNA"/>
</dbReference>
<dbReference type="AlphaFoldDB" id="A0A062V9G5"/>